<feature type="domain" description="Glycosyltransferase subfamily 4-like N-terminal" evidence="2">
    <location>
        <begin position="15"/>
        <end position="165"/>
    </location>
</feature>
<evidence type="ECO:0000313" key="3">
    <source>
        <dbReference type="EMBL" id="HEC56546.1"/>
    </source>
</evidence>
<dbReference type="Proteomes" id="UP000885936">
    <property type="component" value="Unassembled WGS sequence"/>
</dbReference>
<feature type="domain" description="Glycosyl transferase family 1" evidence="1">
    <location>
        <begin position="174"/>
        <end position="338"/>
    </location>
</feature>
<comment type="caution">
    <text evidence="4">The sequence shown here is derived from an EMBL/GenBank/DDBJ whole genome shotgun (WGS) entry which is preliminary data.</text>
</comment>
<protein>
    <submittedName>
        <fullName evidence="4">Glycosyl transferase family 1</fullName>
    </submittedName>
    <submittedName>
        <fullName evidence="3">Glycosyltransferase family 1 protein</fullName>
    </submittedName>
</protein>
<name>A0A1F2P3U8_9EURY</name>
<dbReference type="Pfam" id="PF13439">
    <property type="entry name" value="Glyco_transf_4"/>
    <property type="match status" value="1"/>
</dbReference>
<dbReference type="STRING" id="1839936.SBU_001232"/>
<keyword evidence="4" id="KW-0808">Transferase</keyword>
<organism evidence="4 5">
    <name type="scientific">Candidatus Syntropharchaeum butanivorans</name>
    <dbReference type="NCBI Taxonomy" id="1839936"/>
    <lineage>
        <taxon>Archaea</taxon>
        <taxon>Methanobacteriati</taxon>
        <taxon>Methanobacteriota</taxon>
        <taxon>Stenosarchaea group</taxon>
        <taxon>Methanomicrobia</taxon>
        <taxon>Methanosarcinales</taxon>
        <taxon>ANME-2 cluster</taxon>
        <taxon>Candidatus Syntropharchaeum</taxon>
    </lineage>
</organism>
<dbReference type="InterPro" id="IPR001296">
    <property type="entry name" value="Glyco_trans_1"/>
</dbReference>
<sequence>MKICLISKQFYPETIGGAEVYMYEIYKRIRRENEVTILTYDDVDYEEAEIIPVPKVHFILSSFLFSIIAGLKARFGSYDIVHINGYWGEFSGLFVRDPIVTIHDVGFLEKGGVLNRIRFSVLGRVLKSAKKVITVSWKTKEEILRAFDLDGDKIEVIPNGIDTEKYSFPEDMGDEIRRRYGIDDGKIIFSLGRFARNKGYEYLIDAFKDVNQRLKNTHLIIAGYAEDRRYLDELAEMSRDVDNVLLLQEISEDEKLGLFAACDIYCQPSISEEGFGISILEAMASSRPCIATDVFSGVGHLPEEFLVNRGDSRGLANKIIELLSSDYRKIGEKMRRRAENYSWDRTVDEILRVYKEVKIP</sequence>
<dbReference type="PANTHER" id="PTHR12526">
    <property type="entry name" value="GLYCOSYLTRANSFERASE"/>
    <property type="match status" value="1"/>
</dbReference>
<keyword evidence="5" id="KW-1185">Reference proteome</keyword>
<dbReference type="Gene3D" id="3.40.50.2000">
    <property type="entry name" value="Glycogen Phosphorylase B"/>
    <property type="match status" value="2"/>
</dbReference>
<dbReference type="PANTHER" id="PTHR12526:SF625">
    <property type="entry name" value="PHOSPHATIDYLINOSITOL GLYCAN-CLASS A"/>
    <property type="match status" value="1"/>
</dbReference>
<evidence type="ECO:0000259" key="2">
    <source>
        <dbReference type="Pfam" id="PF13439"/>
    </source>
</evidence>
<evidence type="ECO:0000313" key="4">
    <source>
        <dbReference type="EMBL" id="OFV65823.1"/>
    </source>
</evidence>
<reference evidence="4 5" key="1">
    <citation type="submission" date="2016-05" db="EMBL/GenBank/DDBJ databases">
        <title>Microbial consortia oxidize butane by reversing methanogenesis.</title>
        <authorList>
            <person name="Laso-Perez R."/>
            <person name="Richter M."/>
            <person name="Wegener G."/>
            <person name="Musat F."/>
        </authorList>
    </citation>
    <scope>NUCLEOTIDE SEQUENCE [LARGE SCALE GENOMIC DNA]</scope>
    <source>
        <strain evidence="4">BOX1</strain>
    </source>
</reference>
<evidence type="ECO:0000259" key="1">
    <source>
        <dbReference type="Pfam" id="PF00534"/>
    </source>
</evidence>
<evidence type="ECO:0000313" key="5">
    <source>
        <dbReference type="Proteomes" id="UP000185779"/>
    </source>
</evidence>
<proteinExistence type="predicted"/>
<accession>A0A1F2P3U8</accession>
<dbReference type="Pfam" id="PF00534">
    <property type="entry name" value="Glycos_transf_1"/>
    <property type="match status" value="1"/>
</dbReference>
<reference evidence="3" key="2">
    <citation type="journal article" date="2020" name="mSystems">
        <title>Genome- and Community-Level Interaction Insights into Carbon Utilization and Element Cycling Functions of Hydrothermarchaeota in Hydrothermal Sediment.</title>
        <authorList>
            <person name="Zhou Z."/>
            <person name="Liu Y."/>
            <person name="Xu W."/>
            <person name="Pan J."/>
            <person name="Luo Z.H."/>
            <person name="Li M."/>
        </authorList>
    </citation>
    <scope>NUCLEOTIDE SEQUENCE [LARGE SCALE GENOMIC DNA]</scope>
    <source>
        <strain evidence="3">HyVt-386</strain>
    </source>
</reference>
<dbReference type="InterPro" id="IPR028098">
    <property type="entry name" value="Glyco_trans_4-like_N"/>
</dbReference>
<dbReference type="AlphaFoldDB" id="A0A1F2P3U8"/>
<dbReference type="GO" id="GO:0016757">
    <property type="term" value="F:glycosyltransferase activity"/>
    <property type="evidence" value="ECO:0007669"/>
    <property type="project" value="InterPro"/>
</dbReference>
<gene>
    <name evidence="3" type="ORF">ENI32_01475</name>
    <name evidence="4" type="ORF">SBU_001232</name>
</gene>
<dbReference type="CDD" id="cd03801">
    <property type="entry name" value="GT4_PimA-like"/>
    <property type="match status" value="1"/>
</dbReference>
<dbReference type="EMBL" id="LYOR01000006">
    <property type="protein sequence ID" value="OFV65823.1"/>
    <property type="molecule type" value="Genomic_DNA"/>
</dbReference>
<dbReference type="SUPFAM" id="SSF53756">
    <property type="entry name" value="UDP-Glycosyltransferase/glycogen phosphorylase"/>
    <property type="match status" value="1"/>
</dbReference>
<dbReference type="Proteomes" id="UP000185779">
    <property type="component" value="Unassembled WGS sequence"/>
</dbReference>
<dbReference type="EMBL" id="DRIE01000021">
    <property type="protein sequence ID" value="HEC56546.1"/>
    <property type="molecule type" value="Genomic_DNA"/>
</dbReference>